<reference evidence="1 2" key="1">
    <citation type="submission" date="2016-10" db="EMBL/GenBank/DDBJ databases">
        <authorList>
            <person name="de Groot N.N."/>
        </authorList>
    </citation>
    <scope>NUCLEOTIDE SEQUENCE [LARGE SCALE GENOMIC DNA]</scope>
    <source>
        <strain evidence="1 2">DSM 43794</strain>
    </source>
</reference>
<accession>A0A1H1BGR5</accession>
<gene>
    <name evidence="1" type="ORF">SAMN04489764_0959</name>
</gene>
<organism evidence="1 2">
    <name type="scientific">Thermostaphylospora chromogena</name>
    <dbReference type="NCBI Taxonomy" id="35622"/>
    <lineage>
        <taxon>Bacteria</taxon>
        <taxon>Bacillati</taxon>
        <taxon>Actinomycetota</taxon>
        <taxon>Actinomycetes</taxon>
        <taxon>Streptosporangiales</taxon>
        <taxon>Thermomonosporaceae</taxon>
        <taxon>Thermostaphylospora</taxon>
    </lineage>
</organism>
<sequence>MPFHIPRENTRYIDGTVPTLLLTSDEPVERLPVFNLDAGEPPRCDGWQFLTGMTVMVIDGPEEAGLLIEGIAHPEEAEERLAWLDSVERAGGAVVLVADEHPPADDWPTLAKSGKARGGFVPALPRPV</sequence>
<dbReference type="AlphaFoldDB" id="A0A1H1BGR5"/>
<dbReference type="OrthoDB" id="3539205at2"/>
<proteinExistence type="predicted"/>
<protein>
    <submittedName>
        <fullName evidence="1">Uncharacterized protein</fullName>
    </submittedName>
</protein>
<dbReference type="Proteomes" id="UP000217103">
    <property type="component" value="Unassembled WGS sequence"/>
</dbReference>
<dbReference type="RefSeq" id="WP_093257951.1">
    <property type="nucleotide sequence ID" value="NZ_FNKK01000002.1"/>
</dbReference>
<evidence type="ECO:0000313" key="1">
    <source>
        <dbReference type="EMBL" id="SDQ51119.1"/>
    </source>
</evidence>
<name>A0A1H1BGR5_9ACTN</name>
<evidence type="ECO:0000313" key="2">
    <source>
        <dbReference type="Proteomes" id="UP000217103"/>
    </source>
</evidence>
<keyword evidence="2" id="KW-1185">Reference proteome</keyword>
<dbReference type="EMBL" id="FNKK01000002">
    <property type="protein sequence ID" value="SDQ51119.1"/>
    <property type="molecule type" value="Genomic_DNA"/>
</dbReference>